<dbReference type="RefSeq" id="WP_163741209.1">
    <property type="nucleotide sequence ID" value="NZ_JAAGOA010000015.1"/>
</dbReference>
<protein>
    <submittedName>
        <fullName evidence="1">Anti-sigma factor</fullName>
    </submittedName>
</protein>
<dbReference type="Gene3D" id="3.30.565.10">
    <property type="entry name" value="Histidine kinase-like ATPase, C-terminal domain"/>
    <property type="match status" value="1"/>
</dbReference>
<dbReference type="Proteomes" id="UP000475214">
    <property type="component" value="Unassembled WGS sequence"/>
</dbReference>
<organism evidence="1 2">
    <name type="scientific">Phytoactinopolyspora halotolerans</name>
    <dbReference type="NCBI Taxonomy" id="1981512"/>
    <lineage>
        <taxon>Bacteria</taxon>
        <taxon>Bacillati</taxon>
        <taxon>Actinomycetota</taxon>
        <taxon>Actinomycetes</taxon>
        <taxon>Jiangellales</taxon>
        <taxon>Jiangellaceae</taxon>
        <taxon>Phytoactinopolyspora</taxon>
    </lineage>
</organism>
<proteinExistence type="predicted"/>
<evidence type="ECO:0000313" key="1">
    <source>
        <dbReference type="EMBL" id="NEE02550.1"/>
    </source>
</evidence>
<dbReference type="AlphaFoldDB" id="A0A6L9SES6"/>
<evidence type="ECO:0000313" key="2">
    <source>
        <dbReference type="Proteomes" id="UP000475214"/>
    </source>
</evidence>
<accession>A0A6L9SES6</accession>
<reference evidence="1 2" key="1">
    <citation type="submission" date="2020-02" db="EMBL/GenBank/DDBJ databases">
        <authorList>
            <person name="Li X.-J."/>
            <person name="Han X.-M."/>
        </authorList>
    </citation>
    <scope>NUCLEOTIDE SEQUENCE [LARGE SCALE GENOMIC DNA]</scope>
    <source>
        <strain evidence="1 2">CCTCC AB 2017055</strain>
    </source>
</reference>
<keyword evidence="2" id="KW-1185">Reference proteome</keyword>
<dbReference type="EMBL" id="JAAGOA010000015">
    <property type="protein sequence ID" value="NEE02550.1"/>
    <property type="molecule type" value="Genomic_DNA"/>
</dbReference>
<name>A0A6L9SES6_9ACTN</name>
<dbReference type="InterPro" id="IPR036890">
    <property type="entry name" value="HATPase_C_sf"/>
</dbReference>
<comment type="caution">
    <text evidence="1">The sequence shown here is derived from an EMBL/GenBank/DDBJ whole genome shotgun (WGS) entry which is preliminary data.</text>
</comment>
<sequence>MSEPQAATGDLVELSVPASSAYLAVLRTTSAGLGARLGLTLDDIEDLRIAVDEACAMLLPIAEPGANLQCRFELQNDALEVHVSVAASRSELPGPDSFAWTVLSALAGDVRSSATGDGVVIMLRKERG</sequence>
<gene>
    <name evidence="1" type="ORF">G1H10_20490</name>
</gene>